<gene>
    <name evidence="2" type="ORF">DXC31_19550</name>
</gene>
<dbReference type="Gene3D" id="2.60.40.10">
    <property type="entry name" value="Immunoglobulins"/>
    <property type="match status" value="1"/>
</dbReference>
<dbReference type="Proteomes" id="UP000260808">
    <property type="component" value="Unassembled WGS sequence"/>
</dbReference>
<evidence type="ECO:0000313" key="3">
    <source>
        <dbReference type="Proteomes" id="UP000260808"/>
    </source>
</evidence>
<dbReference type="InterPro" id="IPR013737">
    <property type="entry name" value="Bac_rhamnosid_N"/>
</dbReference>
<feature type="domain" description="Bacterial alpha-L-rhamnosidase N-terminal" evidence="1">
    <location>
        <begin position="134"/>
        <end position="270"/>
    </location>
</feature>
<evidence type="ECO:0000313" key="2">
    <source>
        <dbReference type="EMBL" id="RGM10376.1"/>
    </source>
</evidence>
<feature type="non-terminal residue" evidence="2">
    <location>
        <position position="271"/>
    </location>
</feature>
<name>A0A3E4UK75_MEDGN</name>
<accession>A0A3E4UK75</accession>
<dbReference type="InterPro" id="IPR013783">
    <property type="entry name" value="Ig-like_fold"/>
</dbReference>
<dbReference type="PANTHER" id="PTHR33307">
    <property type="entry name" value="ALPHA-RHAMNOSIDASE (EUROFUNG)"/>
    <property type="match status" value="1"/>
</dbReference>
<dbReference type="AlphaFoldDB" id="A0A3E4UK75"/>
<dbReference type="Pfam" id="PF08531">
    <property type="entry name" value="Bac_rhamnosid_N"/>
    <property type="match status" value="1"/>
</dbReference>
<dbReference type="Pfam" id="PF25788">
    <property type="entry name" value="Ig_Rha78A_N"/>
    <property type="match status" value="1"/>
</dbReference>
<evidence type="ECO:0000259" key="1">
    <source>
        <dbReference type="Pfam" id="PF08531"/>
    </source>
</evidence>
<dbReference type="Gene3D" id="2.60.120.260">
    <property type="entry name" value="Galactose-binding domain-like"/>
    <property type="match status" value="1"/>
</dbReference>
<reference evidence="2 3" key="1">
    <citation type="submission" date="2018-08" db="EMBL/GenBank/DDBJ databases">
        <title>A genome reference for cultivated species of the human gut microbiota.</title>
        <authorList>
            <person name="Zou Y."/>
            <person name="Xue W."/>
            <person name="Luo G."/>
        </authorList>
    </citation>
    <scope>NUCLEOTIDE SEQUENCE [LARGE SCALE GENOMIC DNA]</scope>
    <source>
        <strain evidence="2 3">TF01-20-2</strain>
    </source>
</reference>
<dbReference type="EMBL" id="QSSX01000205">
    <property type="protein sequence ID" value="RGM10376.1"/>
    <property type="molecule type" value="Genomic_DNA"/>
</dbReference>
<organism evidence="2 3">
    <name type="scientific">Mediterraneibacter gnavus</name>
    <name type="common">Ruminococcus gnavus</name>
    <dbReference type="NCBI Taxonomy" id="33038"/>
    <lineage>
        <taxon>Bacteria</taxon>
        <taxon>Bacillati</taxon>
        <taxon>Bacillota</taxon>
        <taxon>Clostridia</taxon>
        <taxon>Lachnospirales</taxon>
        <taxon>Lachnospiraceae</taxon>
        <taxon>Mediterraneibacter</taxon>
    </lineage>
</organism>
<dbReference type="InterPro" id="IPR016007">
    <property type="entry name" value="Alpha_rhamnosid"/>
</dbReference>
<comment type="caution">
    <text evidence="2">The sequence shown here is derived from an EMBL/GenBank/DDBJ whole genome shotgun (WGS) entry which is preliminary data.</text>
</comment>
<dbReference type="PANTHER" id="PTHR33307:SF6">
    <property type="entry name" value="ALPHA-RHAMNOSIDASE (EUROFUNG)-RELATED"/>
    <property type="match status" value="1"/>
</dbReference>
<sequence length="271" mass="31854">MGKIYAAKTNHITNPLGFYLKPLVFSWKVKGCRGQEQKYARIVISKNKTFTDICYDTGETELDSLSTRVEFEIQPYTRYYWKVIVTTDVEEVIESDVQFFETAKMDEPWTGRWITCDSSQERHPIFSKRIRPAKEVKSARLYICGLGLYEAYFLGENKENPEKIGDEYLTPYCNNYDRWIQYQTYDITEQAERGGVLSVLLGNGWYKGRFGFNDPEREAYYGDEWKLIAEVHIEYKDGTKDVISSDETWSVTRSNLWFSNIYDGERRDDTL</sequence>
<protein>
    <submittedName>
        <fullName evidence="2">Alpha-L-rhamnosidase</fullName>
    </submittedName>
</protein>
<proteinExistence type="predicted"/>